<proteinExistence type="predicted"/>
<evidence type="ECO:0000313" key="1">
    <source>
        <dbReference type="EMBL" id="GAA4648288.1"/>
    </source>
</evidence>
<comment type="caution">
    <text evidence="1">The sequence shown here is derived from an EMBL/GenBank/DDBJ whole genome shotgun (WGS) entry which is preliminary data.</text>
</comment>
<protein>
    <submittedName>
        <fullName evidence="1">Phage virion morphogenesis protein</fullName>
    </submittedName>
</protein>
<gene>
    <name evidence="1" type="ORF">GCM10023116_05550</name>
</gene>
<dbReference type="NCBIfam" id="TIGR01635">
    <property type="entry name" value="tail_comp_S"/>
    <property type="match status" value="1"/>
</dbReference>
<dbReference type="InterPro" id="IPR006522">
    <property type="entry name" value="Phage_virion_morphogenesis"/>
</dbReference>
<organism evidence="1 2">
    <name type="scientific">Kistimonas scapharcae</name>
    <dbReference type="NCBI Taxonomy" id="1036133"/>
    <lineage>
        <taxon>Bacteria</taxon>
        <taxon>Pseudomonadati</taxon>
        <taxon>Pseudomonadota</taxon>
        <taxon>Gammaproteobacteria</taxon>
        <taxon>Oceanospirillales</taxon>
        <taxon>Endozoicomonadaceae</taxon>
        <taxon>Kistimonas</taxon>
    </lineage>
</organism>
<name>A0ABP8UWK4_9GAMM</name>
<dbReference type="RefSeq" id="WP_345193779.1">
    <property type="nucleotide sequence ID" value="NZ_BAABFL010000061.1"/>
</dbReference>
<sequence>MLSLKDATQQIQSLMDTVMRYQRRRSLFTRLGRVMKTDTGMNFRRQQSPDGEPWEPLKFRQGRILSDTGRLRNSIHFEANDDQVVIGTNVKYAPVHQFGAVIKPVKKQVLAFPDGRGGTAFARQVTIPARPFIGIEERQINLIHDAMTQWLRDITRGRRNA</sequence>
<accession>A0ABP8UWK4</accession>
<evidence type="ECO:0000313" key="2">
    <source>
        <dbReference type="Proteomes" id="UP001500604"/>
    </source>
</evidence>
<dbReference type="EMBL" id="BAABFL010000061">
    <property type="protein sequence ID" value="GAA4648288.1"/>
    <property type="molecule type" value="Genomic_DNA"/>
</dbReference>
<dbReference type="Proteomes" id="UP001500604">
    <property type="component" value="Unassembled WGS sequence"/>
</dbReference>
<dbReference type="Pfam" id="PF05069">
    <property type="entry name" value="Phage_tail_S"/>
    <property type="match status" value="1"/>
</dbReference>
<keyword evidence="2" id="KW-1185">Reference proteome</keyword>
<reference evidence="2" key="1">
    <citation type="journal article" date="2019" name="Int. J. Syst. Evol. Microbiol.">
        <title>The Global Catalogue of Microorganisms (GCM) 10K type strain sequencing project: providing services to taxonomists for standard genome sequencing and annotation.</title>
        <authorList>
            <consortium name="The Broad Institute Genomics Platform"/>
            <consortium name="The Broad Institute Genome Sequencing Center for Infectious Disease"/>
            <person name="Wu L."/>
            <person name="Ma J."/>
        </authorList>
    </citation>
    <scope>NUCLEOTIDE SEQUENCE [LARGE SCALE GENOMIC DNA]</scope>
    <source>
        <strain evidence="2">JCM 17805</strain>
    </source>
</reference>